<evidence type="ECO:0000313" key="5">
    <source>
        <dbReference type="EMBL" id="ASQ39978.1"/>
    </source>
</evidence>
<dbReference type="GO" id="GO:0009536">
    <property type="term" value="C:plastid"/>
    <property type="evidence" value="ECO:0007669"/>
    <property type="project" value="UniProtKB-SubCell"/>
</dbReference>
<dbReference type="EMBL" id="MF167425">
    <property type="protein sequence ID" value="ASQ39978.1"/>
    <property type="molecule type" value="Genomic_DNA"/>
</dbReference>
<accession>A0A3G1IVA8</accession>
<dbReference type="RefSeq" id="YP_009545917.1">
    <property type="nucleotide sequence ID" value="NC_040152.1"/>
</dbReference>
<comment type="similarity">
    <text evidence="2">Belongs to the ycf23 family.</text>
</comment>
<dbReference type="PANTHER" id="PTHR36895:SF1">
    <property type="entry name" value="YCF23 PROTEIN"/>
    <property type="match status" value="1"/>
</dbReference>
<keyword evidence="4 5" id="KW-0934">Plastid</keyword>
<evidence type="ECO:0000256" key="3">
    <source>
        <dbReference type="ARBA" id="ARBA00021523"/>
    </source>
</evidence>
<reference evidence="5" key="1">
    <citation type="submission" date="2017-05" db="EMBL/GenBank/DDBJ databases">
        <title>Plastid comparative genomics reveals ancient divergence between Glaucophyte genera.</title>
        <authorList>
            <person name="Figueroa-Martinez F.J."/>
            <person name="Jackson C."/>
            <person name="Reyes-Prieto A."/>
        </authorList>
    </citation>
    <scope>NUCLEOTIDE SEQUENCE</scope>
    <source>
        <strain evidence="5">SAG 229-2</strain>
    </source>
</reference>
<dbReference type="InterPro" id="IPR007570">
    <property type="entry name" value="Uncharacterised_Ycf23"/>
</dbReference>
<gene>
    <name evidence="5" type="primary">ycf23</name>
</gene>
<protein>
    <recommendedName>
        <fullName evidence="3">Uncharacterized protein ycf23</fullName>
    </recommendedName>
</protein>
<dbReference type="AlphaFoldDB" id="A0A3G1IVA8"/>
<evidence type="ECO:0000256" key="2">
    <source>
        <dbReference type="ARBA" id="ARBA00009664"/>
    </source>
</evidence>
<dbReference type="SUPFAM" id="SSF51569">
    <property type="entry name" value="Aldolase"/>
    <property type="match status" value="1"/>
</dbReference>
<geneLocation type="plastid" evidence="5"/>
<dbReference type="PANTHER" id="PTHR36895">
    <property type="match status" value="1"/>
</dbReference>
<comment type="subcellular location">
    <subcellularLocation>
        <location evidence="1">Plastid</location>
    </subcellularLocation>
</comment>
<dbReference type="GeneID" id="38575346"/>
<dbReference type="Pfam" id="PF04481">
    <property type="entry name" value="DUF561"/>
    <property type="match status" value="1"/>
</dbReference>
<organism evidence="5">
    <name type="scientific">Glaucocystis incrassata</name>
    <dbReference type="NCBI Taxonomy" id="1789788"/>
    <lineage>
        <taxon>Eukaryota</taxon>
        <taxon>Glaucocystophyceae</taxon>
        <taxon>Glaucocystales</taxon>
        <taxon>Glaucocystaceae</taxon>
        <taxon>Glaucocystis</taxon>
    </lineage>
</organism>
<sequence>MPIQTTLKEKFDQRSVIKLISGINNFDAKSVGSMIQIAEKGNATYVDIAASTELVHLALSLTRLPICVSSVSPISLLECVRAGAELVELGNFDSFYNQGYKLSFADVVNLSMKVRDLIPEIPLCVTIPYLFPLKAQIKLAEKLEDLGVDILQTEGLVTHLRSNKAKYTLIEKAIPTVATTHVLSKFVSVPILCSSGISDVTIPLAVKAGASGVGICSCIKELNSDVAMLATLNKLVSSIDSCSYSLV</sequence>
<proteinExistence type="inferred from homology"/>
<evidence type="ECO:0000256" key="1">
    <source>
        <dbReference type="ARBA" id="ARBA00004474"/>
    </source>
</evidence>
<name>A0A3G1IVA8_9EUKA</name>
<evidence type="ECO:0000256" key="4">
    <source>
        <dbReference type="ARBA" id="ARBA00022640"/>
    </source>
</evidence>